<dbReference type="STRING" id="1817867.A3F83_03350"/>
<dbReference type="Proteomes" id="UP000179129">
    <property type="component" value="Unassembled WGS sequence"/>
</dbReference>
<proteinExistence type="inferred from homology"/>
<comment type="similarity">
    <text evidence="3">Belongs to the DegT/DnrJ/EryC1 family.</text>
</comment>
<gene>
    <name evidence="4" type="ORF">A3F83_03350</name>
</gene>
<dbReference type="CDD" id="cd00616">
    <property type="entry name" value="AHBA_syn"/>
    <property type="match status" value="1"/>
</dbReference>
<accession>A0A1F5YRD8</accession>
<protein>
    <recommendedName>
        <fullName evidence="6">Aminotransferase DegT</fullName>
    </recommendedName>
</protein>
<dbReference type="GO" id="GO:0000271">
    <property type="term" value="P:polysaccharide biosynthetic process"/>
    <property type="evidence" value="ECO:0007669"/>
    <property type="project" value="TreeGrafter"/>
</dbReference>
<evidence type="ECO:0000256" key="3">
    <source>
        <dbReference type="RuleBase" id="RU004508"/>
    </source>
</evidence>
<dbReference type="Gene3D" id="3.90.1150.10">
    <property type="entry name" value="Aspartate Aminotransferase, domain 1"/>
    <property type="match status" value="1"/>
</dbReference>
<name>A0A1F5YRD8_9BACT</name>
<feature type="active site" description="Proton acceptor" evidence="1">
    <location>
        <position position="182"/>
    </location>
</feature>
<evidence type="ECO:0008006" key="6">
    <source>
        <dbReference type="Google" id="ProtNLM"/>
    </source>
</evidence>
<dbReference type="Pfam" id="PF01041">
    <property type="entry name" value="DegT_DnrJ_EryC1"/>
    <property type="match status" value="1"/>
</dbReference>
<dbReference type="PIRSF" id="PIRSF000390">
    <property type="entry name" value="PLP_StrS"/>
    <property type="match status" value="1"/>
</dbReference>
<dbReference type="EMBL" id="MFIX01000180">
    <property type="protein sequence ID" value="OGG02633.1"/>
    <property type="molecule type" value="Genomic_DNA"/>
</dbReference>
<dbReference type="PANTHER" id="PTHR30244">
    <property type="entry name" value="TRANSAMINASE"/>
    <property type="match status" value="1"/>
</dbReference>
<evidence type="ECO:0000313" key="5">
    <source>
        <dbReference type="Proteomes" id="UP000179129"/>
    </source>
</evidence>
<organism evidence="4 5">
    <name type="scientific">Candidatus Glassbacteria bacterium RIFCSPLOWO2_12_FULL_58_11</name>
    <dbReference type="NCBI Taxonomy" id="1817867"/>
    <lineage>
        <taxon>Bacteria</taxon>
        <taxon>Candidatus Glassiibacteriota</taxon>
    </lineage>
</organism>
<comment type="caution">
    <text evidence="4">The sequence shown here is derived from an EMBL/GenBank/DDBJ whole genome shotgun (WGS) entry which is preliminary data.</text>
</comment>
<dbReference type="SUPFAM" id="SSF53383">
    <property type="entry name" value="PLP-dependent transferases"/>
    <property type="match status" value="1"/>
</dbReference>
<dbReference type="PANTHER" id="PTHR30244:SF34">
    <property type="entry name" value="DTDP-4-AMINO-4,6-DIDEOXYGALACTOSE TRANSAMINASE"/>
    <property type="match status" value="1"/>
</dbReference>
<dbReference type="InterPro" id="IPR015424">
    <property type="entry name" value="PyrdxlP-dep_Trfase"/>
</dbReference>
<reference evidence="4 5" key="1">
    <citation type="journal article" date="2016" name="Nat. Commun.">
        <title>Thousands of microbial genomes shed light on interconnected biogeochemical processes in an aquifer system.</title>
        <authorList>
            <person name="Anantharaman K."/>
            <person name="Brown C.T."/>
            <person name="Hug L.A."/>
            <person name="Sharon I."/>
            <person name="Castelle C.J."/>
            <person name="Probst A.J."/>
            <person name="Thomas B.C."/>
            <person name="Singh A."/>
            <person name="Wilkins M.J."/>
            <person name="Karaoz U."/>
            <person name="Brodie E.L."/>
            <person name="Williams K.H."/>
            <person name="Hubbard S.S."/>
            <person name="Banfield J.F."/>
        </authorList>
    </citation>
    <scope>NUCLEOTIDE SEQUENCE [LARGE SCALE GENOMIC DNA]</scope>
</reference>
<evidence type="ECO:0000256" key="1">
    <source>
        <dbReference type="PIRSR" id="PIRSR000390-1"/>
    </source>
</evidence>
<dbReference type="GO" id="GO:0008483">
    <property type="term" value="F:transaminase activity"/>
    <property type="evidence" value="ECO:0007669"/>
    <property type="project" value="TreeGrafter"/>
</dbReference>
<evidence type="ECO:0000256" key="2">
    <source>
        <dbReference type="PIRSR" id="PIRSR000390-2"/>
    </source>
</evidence>
<dbReference type="InterPro" id="IPR000653">
    <property type="entry name" value="DegT/StrS_aminotransferase"/>
</dbReference>
<dbReference type="GO" id="GO:0030170">
    <property type="term" value="F:pyridoxal phosphate binding"/>
    <property type="evidence" value="ECO:0007669"/>
    <property type="project" value="TreeGrafter"/>
</dbReference>
<sequence length="363" mass="40400">MDFIPWAQPYIQAKEREYLARALDSTWVSGGEFVNGFEKAFAEYHRKKFALSTSNGTTSLLAAFLALKLGAGDEIILPGYCFLAAAHMAMHLGAKPVFAEVEPDTWCLSARAIEEKITTRTKLVVPVHTYGNICDMEPILSLAREHDLIVLEDAAEAFASRYKDCPAGSMGWAGSFSFQATKTITTGEGGMVVTDNEELFKGMGLYRNHGMVSGTYFHEVAGHNFRLTNLQAAVGCAQLENLEEIIHQRRHIGELYDSLLAEAPGIALQRFDKAVERVLWTCALRLDPEAFPQGRDQVIGQLRERNIETRRGFVAPSLMPLYGCPPLPICEQISRQVLCLPTYPGLTDEHIEYVSKALLEIRR</sequence>
<keyword evidence="2 3" id="KW-0663">Pyridoxal phosphate</keyword>
<evidence type="ECO:0000313" key="4">
    <source>
        <dbReference type="EMBL" id="OGG02633.1"/>
    </source>
</evidence>
<dbReference type="InterPro" id="IPR015421">
    <property type="entry name" value="PyrdxlP-dep_Trfase_major"/>
</dbReference>
<feature type="modified residue" description="N6-(pyridoxal phosphate)lysine" evidence="2">
    <location>
        <position position="182"/>
    </location>
</feature>
<dbReference type="Gene3D" id="3.40.640.10">
    <property type="entry name" value="Type I PLP-dependent aspartate aminotransferase-like (Major domain)"/>
    <property type="match status" value="1"/>
</dbReference>
<dbReference type="InterPro" id="IPR015422">
    <property type="entry name" value="PyrdxlP-dep_Trfase_small"/>
</dbReference>
<dbReference type="AlphaFoldDB" id="A0A1F5YRD8"/>